<keyword evidence="6" id="KW-0547">Nucleotide-binding</keyword>
<gene>
    <name evidence="15" type="ORF">FSB75_06210</name>
</gene>
<evidence type="ECO:0000256" key="9">
    <source>
        <dbReference type="ARBA" id="ARBA00022842"/>
    </source>
</evidence>
<dbReference type="Proteomes" id="UP000321204">
    <property type="component" value="Chromosome"/>
</dbReference>
<evidence type="ECO:0000256" key="8">
    <source>
        <dbReference type="ARBA" id="ARBA00022840"/>
    </source>
</evidence>
<organism evidence="15 16">
    <name type="scientific">Flavisolibacter ginsenosidimutans</name>
    <dbReference type="NCBI Taxonomy" id="661481"/>
    <lineage>
        <taxon>Bacteria</taxon>
        <taxon>Pseudomonadati</taxon>
        <taxon>Bacteroidota</taxon>
        <taxon>Chitinophagia</taxon>
        <taxon>Chitinophagales</taxon>
        <taxon>Chitinophagaceae</taxon>
        <taxon>Flavisolibacter</taxon>
    </lineage>
</organism>
<feature type="domain" description="Poly A polymerase head" evidence="12">
    <location>
        <begin position="27"/>
        <end position="156"/>
    </location>
</feature>
<dbReference type="GO" id="GO:0016779">
    <property type="term" value="F:nucleotidyltransferase activity"/>
    <property type="evidence" value="ECO:0007669"/>
    <property type="project" value="UniProtKB-KW"/>
</dbReference>
<dbReference type="InterPro" id="IPR050124">
    <property type="entry name" value="tRNA_CCA-adding_enzyme"/>
</dbReference>
<dbReference type="InterPro" id="IPR032828">
    <property type="entry name" value="PolyA_RNA-bd"/>
</dbReference>
<evidence type="ECO:0000259" key="13">
    <source>
        <dbReference type="Pfam" id="PF01966"/>
    </source>
</evidence>
<accession>A0A5B8UG86</accession>
<dbReference type="GO" id="GO:0046872">
    <property type="term" value="F:metal ion binding"/>
    <property type="evidence" value="ECO:0007669"/>
    <property type="project" value="UniProtKB-KW"/>
</dbReference>
<evidence type="ECO:0000256" key="7">
    <source>
        <dbReference type="ARBA" id="ARBA00022800"/>
    </source>
</evidence>
<feature type="domain" description="tRNA nucleotidyltransferase/poly(A) polymerase RNA and SrmB- binding" evidence="14">
    <location>
        <begin position="184"/>
        <end position="242"/>
    </location>
</feature>
<dbReference type="Pfam" id="PF12627">
    <property type="entry name" value="PolyA_pol_RNAbd"/>
    <property type="match status" value="1"/>
</dbReference>
<keyword evidence="10 11" id="KW-0694">RNA-binding</keyword>
<dbReference type="SUPFAM" id="SSF81891">
    <property type="entry name" value="Poly A polymerase C-terminal region-like"/>
    <property type="match status" value="1"/>
</dbReference>
<dbReference type="GO" id="GO:0005524">
    <property type="term" value="F:ATP binding"/>
    <property type="evidence" value="ECO:0007669"/>
    <property type="project" value="UniProtKB-KW"/>
</dbReference>
<dbReference type="SUPFAM" id="SSF81301">
    <property type="entry name" value="Nucleotidyltransferase"/>
    <property type="match status" value="1"/>
</dbReference>
<dbReference type="CDD" id="cd00077">
    <property type="entry name" value="HDc"/>
    <property type="match status" value="1"/>
</dbReference>
<evidence type="ECO:0000313" key="16">
    <source>
        <dbReference type="Proteomes" id="UP000321204"/>
    </source>
</evidence>
<dbReference type="OrthoDB" id="9805698at2"/>
<dbReference type="InterPro" id="IPR006675">
    <property type="entry name" value="HDIG_dom"/>
</dbReference>
<dbReference type="GO" id="GO:0042245">
    <property type="term" value="P:RNA repair"/>
    <property type="evidence" value="ECO:0007669"/>
    <property type="project" value="UniProtKB-KW"/>
</dbReference>
<evidence type="ECO:0000256" key="5">
    <source>
        <dbReference type="ARBA" id="ARBA00022723"/>
    </source>
</evidence>
<evidence type="ECO:0000259" key="12">
    <source>
        <dbReference type="Pfam" id="PF01743"/>
    </source>
</evidence>
<keyword evidence="8" id="KW-0067">ATP-binding</keyword>
<keyword evidence="9" id="KW-0460">Magnesium</keyword>
<dbReference type="Pfam" id="PF01966">
    <property type="entry name" value="HD"/>
    <property type="match status" value="1"/>
</dbReference>
<sequence>MKIQFTEREEKAFRKISEAAMQLGLPCYLIGGFVRDKILGRPTKDADFVCVGDALELATLAAKAFKPHPKVSLYKNFGTAHFRLSDGFDLEFVGARKESYQRHSRKPDVEPGTVEDDQKRRDFTINALAVSLNKEDYGNFVDPFNGLDDLKQGLIRTPLDPDQTFSDDPLRMMRAIRFACQLKFRIYPETFHAIKRNKDRIKIISQERITDELNKIILSEMPSIGFKLLYDTELLHIIFPQMIELAGAEFIEGKGHKDNFYHTLQVLDNVAERSDNLWLRWAAILHDIAKPATKRFEEGHGWTFHGHEVVGGRMVPKIFNQLKLPLGEQMKYVRKLVELHLRPISLTKENITDSAVRRLLFDAGEDFDDLMKLCESDITSKNRYKVNRYLQNFELVRERCKEVEENDKIRTWQPPITGEIIMQTFGLRPSKPVGIIKDAIKDAILDGQIPNNYEAAFAYMLQKGEECGLRANESGVRRQETGEAETSAE</sequence>
<keyword evidence="16" id="KW-1185">Reference proteome</keyword>
<name>A0A5B8UG86_9BACT</name>
<dbReference type="InterPro" id="IPR006674">
    <property type="entry name" value="HD_domain"/>
</dbReference>
<evidence type="ECO:0000256" key="10">
    <source>
        <dbReference type="ARBA" id="ARBA00022884"/>
    </source>
</evidence>
<dbReference type="InterPro" id="IPR003607">
    <property type="entry name" value="HD/PDEase_dom"/>
</dbReference>
<keyword evidence="2 11" id="KW-0808">Transferase</keyword>
<evidence type="ECO:0000256" key="6">
    <source>
        <dbReference type="ARBA" id="ARBA00022741"/>
    </source>
</evidence>
<dbReference type="PANTHER" id="PTHR47545">
    <property type="entry name" value="MULTIFUNCTIONAL CCA PROTEIN"/>
    <property type="match status" value="1"/>
</dbReference>
<evidence type="ECO:0000256" key="2">
    <source>
        <dbReference type="ARBA" id="ARBA00022679"/>
    </source>
</evidence>
<protein>
    <submittedName>
        <fullName evidence="15">HD domain-containing protein</fullName>
    </submittedName>
</protein>
<evidence type="ECO:0000313" key="15">
    <source>
        <dbReference type="EMBL" id="QEC55513.1"/>
    </source>
</evidence>
<comment type="cofactor">
    <cofactor evidence="1">
        <name>Mg(2+)</name>
        <dbReference type="ChEBI" id="CHEBI:18420"/>
    </cofactor>
</comment>
<dbReference type="PANTHER" id="PTHR47545:SF1">
    <property type="entry name" value="MULTIFUNCTIONAL CCA PROTEIN"/>
    <property type="match status" value="1"/>
</dbReference>
<dbReference type="NCBIfam" id="TIGR00277">
    <property type="entry name" value="HDIG"/>
    <property type="match status" value="1"/>
</dbReference>
<evidence type="ECO:0000259" key="14">
    <source>
        <dbReference type="Pfam" id="PF12627"/>
    </source>
</evidence>
<dbReference type="GO" id="GO:0003723">
    <property type="term" value="F:RNA binding"/>
    <property type="evidence" value="ECO:0007669"/>
    <property type="project" value="UniProtKB-KW"/>
</dbReference>
<dbReference type="CDD" id="cd05398">
    <property type="entry name" value="NT_ClassII-CCAase"/>
    <property type="match status" value="1"/>
</dbReference>
<dbReference type="Pfam" id="PF01743">
    <property type="entry name" value="PolyA_pol"/>
    <property type="match status" value="1"/>
</dbReference>
<dbReference type="KEGG" id="fgg:FSB75_06210"/>
<dbReference type="EMBL" id="CP042433">
    <property type="protein sequence ID" value="QEC55513.1"/>
    <property type="molecule type" value="Genomic_DNA"/>
</dbReference>
<keyword evidence="7" id="KW-0692">RNA repair</keyword>
<dbReference type="GO" id="GO:0008033">
    <property type="term" value="P:tRNA processing"/>
    <property type="evidence" value="ECO:0007669"/>
    <property type="project" value="UniProtKB-KW"/>
</dbReference>
<evidence type="ECO:0000256" key="4">
    <source>
        <dbReference type="ARBA" id="ARBA00022695"/>
    </source>
</evidence>
<keyword evidence="5" id="KW-0479">Metal-binding</keyword>
<dbReference type="RefSeq" id="WP_146784358.1">
    <property type="nucleotide sequence ID" value="NZ_BAABIO010000002.1"/>
</dbReference>
<comment type="similarity">
    <text evidence="11">Belongs to the tRNA nucleotidyltransferase/poly(A) polymerase family.</text>
</comment>
<proteinExistence type="inferred from homology"/>
<keyword evidence="4" id="KW-0548">Nucleotidyltransferase</keyword>
<dbReference type="InterPro" id="IPR002646">
    <property type="entry name" value="PolA_pol_head_dom"/>
</dbReference>
<dbReference type="AlphaFoldDB" id="A0A5B8UG86"/>
<keyword evidence="3" id="KW-0819">tRNA processing</keyword>
<evidence type="ECO:0000256" key="3">
    <source>
        <dbReference type="ARBA" id="ARBA00022694"/>
    </source>
</evidence>
<evidence type="ECO:0000256" key="11">
    <source>
        <dbReference type="RuleBase" id="RU003953"/>
    </source>
</evidence>
<dbReference type="Gene3D" id="3.30.460.10">
    <property type="entry name" value="Beta Polymerase, domain 2"/>
    <property type="match status" value="1"/>
</dbReference>
<evidence type="ECO:0000256" key="1">
    <source>
        <dbReference type="ARBA" id="ARBA00001946"/>
    </source>
</evidence>
<dbReference type="Gene3D" id="1.10.3090.10">
    <property type="entry name" value="cca-adding enzyme, domain 2"/>
    <property type="match status" value="1"/>
</dbReference>
<reference evidence="15 16" key="1">
    <citation type="journal article" date="2015" name="Int. J. Syst. Evol. Microbiol.">
        <title>Flavisolibacter ginsenosidimutans sp. nov., with ginsenoside-converting activity isolated from soil used for cultivating ginseng.</title>
        <authorList>
            <person name="Zhao Y."/>
            <person name="Liu Q."/>
            <person name="Kang M.S."/>
            <person name="Jin F."/>
            <person name="Yu H."/>
            <person name="Im W.T."/>
        </authorList>
    </citation>
    <scope>NUCLEOTIDE SEQUENCE [LARGE SCALE GENOMIC DNA]</scope>
    <source>
        <strain evidence="15 16">Gsoil 636</strain>
    </source>
</reference>
<feature type="domain" description="HD" evidence="13">
    <location>
        <begin position="260"/>
        <end position="353"/>
    </location>
</feature>
<dbReference type="InterPro" id="IPR043519">
    <property type="entry name" value="NT_sf"/>
</dbReference>